<keyword evidence="3" id="KW-1185">Reference proteome</keyword>
<evidence type="ECO:0000313" key="2">
    <source>
        <dbReference type="EMBL" id="GHP06703.1"/>
    </source>
</evidence>
<dbReference type="AlphaFoldDB" id="A0A830HJE7"/>
<protein>
    <submittedName>
        <fullName evidence="2">Uncharacterized protein</fullName>
    </submittedName>
</protein>
<dbReference type="Proteomes" id="UP000660262">
    <property type="component" value="Unassembled WGS sequence"/>
</dbReference>
<accession>A0A830HJE7</accession>
<organism evidence="2 3">
    <name type="scientific">Pycnococcus provasolii</name>
    <dbReference type="NCBI Taxonomy" id="41880"/>
    <lineage>
        <taxon>Eukaryota</taxon>
        <taxon>Viridiplantae</taxon>
        <taxon>Chlorophyta</taxon>
        <taxon>Pseudoscourfieldiophyceae</taxon>
        <taxon>Pseudoscourfieldiales</taxon>
        <taxon>Pycnococcaceae</taxon>
        <taxon>Pycnococcus</taxon>
    </lineage>
</organism>
<name>A0A830HJE7_9CHLO</name>
<gene>
    <name evidence="2" type="ORF">PPROV_000544800</name>
</gene>
<evidence type="ECO:0000313" key="3">
    <source>
        <dbReference type="Proteomes" id="UP000660262"/>
    </source>
</evidence>
<sequence>MASELSMFAGELRGDVMESTSMSDMDASNEYSYETAHASSDVHVDTNRTDLLTSAQRDLSLALSQMFGGEHDVNMEILLPSDASASRGDNAVLSARHRVVLAPGTSKNLNMDALAGALSLHDNGKLSICMATLHAVHLVVDARVSGIPRWLWKTEQELAIADTIDATFGDLAIGSPRIRQMQHPGYPGTTPSSSAVPLSEIMLTVEVPFATLADAQSSQLSSDTSMLTNQLRRALRAPRSSGVSIELMKARVEATIDSSCSGSSNEMTRDALSSSAFRAAWRRAHQPHLQLVEVQGQVNEVDASAITWDRESWLERGMSALASEDDLAASRPIRRDADDVEAGVIASSSTNTRNREDLHARLRAAVQALSTIAAAKESATAVSSSSPAPPPEPPVPPPPLRHEVQSFGLMRPQSSPLRYAQPTTRIPYNIPTMAGPRMLQQPNNFNPYRRRDSGAYNNKALGYYNSYYDGVGASGHYYG</sequence>
<feature type="compositionally biased region" description="Pro residues" evidence="1">
    <location>
        <begin position="387"/>
        <end position="399"/>
    </location>
</feature>
<comment type="caution">
    <text evidence="2">The sequence shown here is derived from an EMBL/GenBank/DDBJ whole genome shotgun (WGS) entry which is preliminary data.</text>
</comment>
<dbReference type="EMBL" id="BNJQ01000014">
    <property type="protein sequence ID" value="GHP06703.1"/>
    <property type="molecule type" value="Genomic_DNA"/>
</dbReference>
<proteinExistence type="predicted"/>
<feature type="compositionally biased region" description="Low complexity" evidence="1">
    <location>
        <begin position="377"/>
        <end position="386"/>
    </location>
</feature>
<feature type="region of interest" description="Disordered" evidence="1">
    <location>
        <begin position="377"/>
        <end position="401"/>
    </location>
</feature>
<evidence type="ECO:0000256" key="1">
    <source>
        <dbReference type="SAM" id="MobiDB-lite"/>
    </source>
</evidence>
<reference evidence="2" key="1">
    <citation type="submission" date="2020-10" db="EMBL/GenBank/DDBJ databases">
        <title>Unveiling of a novel bifunctional photoreceptor, Dualchrome1, isolated from a cosmopolitan green alga.</title>
        <authorList>
            <person name="Suzuki S."/>
            <person name="Kawachi M."/>
        </authorList>
    </citation>
    <scope>NUCLEOTIDE SEQUENCE</scope>
    <source>
        <strain evidence="2">NIES 2893</strain>
    </source>
</reference>